<keyword evidence="1" id="KW-0479">Metal-binding</keyword>
<dbReference type="GO" id="GO:0016829">
    <property type="term" value="F:lyase activity"/>
    <property type="evidence" value="ECO:0007669"/>
    <property type="project" value="UniProtKB-KW"/>
</dbReference>
<keyword evidence="2" id="KW-0456">Lyase</keyword>
<sequence length="126" mass="13658">MNALLLVAHGSRRKQSNDEVVHLAEKLKKNCGEQYDIVKPAFLELSDILIPEGIEQCIAEGATSITVLPYFLNSGRHVVEDIPNIINRCTAQHANINISLSPHLGASDLMVDLLISTAVNSTLVSA</sequence>
<evidence type="ECO:0000256" key="2">
    <source>
        <dbReference type="ARBA" id="ARBA00023239"/>
    </source>
</evidence>
<dbReference type="RefSeq" id="WP_015005472.1">
    <property type="nucleotide sequence ID" value="NZ_KE646805.1"/>
</dbReference>
<dbReference type="AlphaFoldDB" id="A0AB33Z5C1"/>
<dbReference type="CDD" id="cd03416">
    <property type="entry name" value="CbiX_SirB_N"/>
    <property type="match status" value="1"/>
</dbReference>
<dbReference type="EMBL" id="ASHL01000001">
    <property type="protein sequence ID" value="EPD14156.1"/>
    <property type="molecule type" value="Genomic_DNA"/>
</dbReference>
<gene>
    <name evidence="3" type="ORF">L196_01615</name>
</gene>
<accession>A0AB33Z5C1</accession>
<protein>
    <submittedName>
        <fullName evidence="3">CbiX protein</fullName>
    </submittedName>
</protein>
<dbReference type="InterPro" id="IPR002762">
    <property type="entry name" value="CbiX-like"/>
</dbReference>
<organism evidence="3 4">
    <name type="scientific">Cycloclasticus pugetii</name>
    <dbReference type="NCBI Taxonomy" id="34068"/>
    <lineage>
        <taxon>Bacteria</taxon>
        <taxon>Pseudomonadati</taxon>
        <taxon>Pseudomonadota</taxon>
        <taxon>Gammaproteobacteria</taxon>
        <taxon>Thiotrichales</taxon>
        <taxon>Piscirickettsiaceae</taxon>
        <taxon>Cycloclasticus</taxon>
    </lineage>
</organism>
<dbReference type="Gene3D" id="3.40.50.1400">
    <property type="match status" value="1"/>
</dbReference>
<evidence type="ECO:0000256" key="1">
    <source>
        <dbReference type="ARBA" id="ARBA00022723"/>
    </source>
</evidence>
<dbReference type="PANTHER" id="PTHR33542">
    <property type="entry name" value="SIROHYDROCHLORIN FERROCHELATASE, CHLOROPLASTIC"/>
    <property type="match status" value="1"/>
</dbReference>
<dbReference type="SUPFAM" id="SSF53800">
    <property type="entry name" value="Chelatase"/>
    <property type="match status" value="1"/>
</dbReference>
<proteinExistence type="predicted"/>
<evidence type="ECO:0000313" key="4">
    <source>
        <dbReference type="Proteomes" id="UP000015462"/>
    </source>
</evidence>
<dbReference type="PANTHER" id="PTHR33542:SF3">
    <property type="entry name" value="SIROHYDROCHLORIN FERROCHELATASE, CHLOROPLASTIC"/>
    <property type="match status" value="1"/>
</dbReference>
<dbReference type="Proteomes" id="UP000015462">
    <property type="component" value="Unassembled WGS sequence"/>
</dbReference>
<comment type="caution">
    <text evidence="3">The sequence shown here is derived from an EMBL/GenBank/DDBJ whole genome shotgun (WGS) entry which is preliminary data.</text>
</comment>
<keyword evidence="4" id="KW-1185">Reference proteome</keyword>
<reference evidence="3 4" key="1">
    <citation type="journal article" date="2013" name="Genome Announc.">
        <title>Genome Sequence of the Pyrene- and Fluoranthene-Degrading Bacterium Cycloclasticus sp. Strain PY97M.</title>
        <authorList>
            <person name="Cui Z."/>
            <person name="Xu G."/>
            <person name="Li Q."/>
            <person name="Gao W."/>
            <person name="Zheng L."/>
        </authorList>
    </citation>
    <scope>NUCLEOTIDE SEQUENCE [LARGE SCALE GENOMIC DNA]</scope>
    <source>
        <strain evidence="3 4">PY97M</strain>
    </source>
</reference>
<evidence type="ECO:0000313" key="3">
    <source>
        <dbReference type="EMBL" id="EPD14156.1"/>
    </source>
</evidence>
<dbReference type="GO" id="GO:0046872">
    <property type="term" value="F:metal ion binding"/>
    <property type="evidence" value="ECO:0007669"/>
    <property type="project" value="UniProtKB-KW"/>
</dbReference>
<dbReference type="Pfam" id="PF01903">
    <property type="entry name" value="CbiX"/>
    <property type="match status" value="1"/>
</dbReference>
<dbReference type="InterPro" id="IPR050963">
    <property type="entry name" value="Sirohydro_Cobaltochel/CbiX"/>
</dbReference>
<name>A0AB33Z5C1_9GAMM</name>